<dbReference type="Gramene" id="mRNA:HanXRQr2_Chr13g0598531">
    <property type="protein sequence ID" value="mRNA:HanXRQr2_Chr13g0598531"/>
    <property type="gene ID" value="HanXRQr2_Chr13g0598531"/>
</dbReference>
<dbReference type="EMBL" id="MNCJ02000328">
    <property type="protein sequence ID" value="KAF5774282.1"/>
    <property type="molecule type" value="Genomic_DNA"/>
</dbReference>
<evidence type="ECO:0000313" key="3">
    <source>
        <dbReference type="Proteomes" id="UP000215914"/>
    </source>
</evidence>
<evidence type="ECO:0000313" key="2">
    <source>
        <dbReference type="EMBL" id="KAF5774282.1"/>
    </source>
</evidence>
<gene>
    <name evidence="2" type="ORF">HanXRQr2_Chr13g0598531</name>
</gene>
<proteinExistence type="predicted"/>
<sequence>MRRKYIYIYILTRIVFHGRLVFWLPGILRDTCAFADEVILSTDLELSKDPGYFLAHFCSTTLFPLTPAAKPHAVTTPFNGIIKKELPIESINKPDGGVLAIVVDLGRREGGM</sequence>
<reference evidence="2" key="1">
    <citation type="journal article" date="2017" name="Nature">
        <title>The sunflower genome provides insights into oil metabolism, flowering and Asterid evolution.</title>
        <authorList>
            <person name="Badouin H."/>
            <person name="Gouzy J."/>
            <person name="Grassa C.J."/>
            <person name="Murat F."/>
            <person name="Staton S.E."/>
            <person name="Cottret L."/>
            <person name="Lelandais-Briere C."/>
            <person name="Owens G.L."/>
            <person name="Carrere S."/>
            <person name="Mayjonade B."/>
            <person name="Legrand L."/>
            <person name="Gill N."/>
            <person name="Kane N.C."/>
            <person name="Bowers J.E."/>
            <person name="Hubner S."/>
            <person name="Bellec A."/>
            <person name="Berard A."/>
            <person name="Berges H."/>
            <person name="Blanchet N."/>
            <person name="Boniface M.C."/>
            <person name="Brunel D."/>
            <person name="Catrice O."/>
            <person name="Chaidir N."/>
            <person name="Claudel C."/>
            <person name="Donnadieu C."/>
            <person name="Faraut T."/>
            <person name="Fievet G."/>
            <person name="Helmstetter N."/>
            <person name="King M."/>
            <person name="Knapp S.J."/>
            <person name="Lai Z."/>
            <person name="Le Paslier M.C."/>
            <person name="Lippi Y."/>
            <person name="Lorenzon L."/>
            <person name="Mandel J.R."/>
            <person name="Marage G."/>
            <person name="Marchand G."/>
            <person name="Marquand E."/>
            <person name="Bret-Mestries E."/>
            <person name="Morien E."/>
            <person name="Nambeesan S."/>
            <person name="Nguyen T."/>
            <person name="Pegot-Espagnet P."/>
            <person name="Pouilly N."/>
            <person name="Raftis F."/>
            <person name="Sallet E."/>
            <person name="Schiex T."/>
            <person name="Thomas J."/>
            <person name="Vandecasteele C."/>
            <person name="Vares D."/>
            <person name="Vear F."/>
            <person name="Vautrin S."/>
            <person name="Crespi M."/>
            <person name="Mangin B."/>
            <person name="Burke J.M."/>
            <person name="Salse J."/>
            <person name="Munos S."/>
            <person name="Vincourt P."/>
            <person name="Rieseberg L.H."/>
            <person name="Langlade N.B."/>
        </authorList>
    </citation>
    <scope>NUCLEOTIDE SEQUENCE</scope>
    <source>
        <tissue evidence="2">Leaves</tissue>
    </source>
</reference>
<name>A0A9K3HB34_HELAN</name>
<keyword evidence="1" id="KW-0472">Membrane</keyword>
<feature type="transmembrane region" description="Helical" evidence="1">
    <location>
        <begin position="7"/>
        <end position="28"/>
    </location>
</feature>
<keyword evidence="1" id="KW-0812">Transmembrane</keyword>
<keyword evidence="1" id="KW-1133">Transmembrane helix</keyword>
<protein>
    <submittedName>
        <fullName evidence="2">Uncharacterized protein</fullName>
    </submittedName>
</protein>
<accession>A0A9K3HB34</accession>
<organism evidence="2 3">
    <name type="scientific">Helianthus annuus</name>
    <name type="common">Common sunflower</name>
    <dbReference type="NCBI Taxonomy" id="4232"/>
    <lineage>
        <taxon>Eukaryota</taxon>
        <taxon>Viridiplantae</taxon>
        <taxon>Streptophyta</taxon>
        <taxon>Embryophyta</taxon>
        <taxon>Tracheophyta</taxon>
        <taxon>Spermatophyta</taxon>
        <taxon>Magnoliopsida</taxon>
        <taxon>eudicotyledons</taxon>
        <taxon>Gunneridae</taxon>
        <taxon>Pentapetalae</taxon>
        <taxon>asterids</taxon>
        <taxon>campanulids</taxon>
        <taxon>Asterales</taxon>
        <taxon>Asteraceae</taxon>
        <taxon>Asteroideae</taxon>
        <taxon>Heliantheae alliance</taxon>
        <taxon>Heliantheae</taxon>
        <taxon>Helianthus</taxon>
    </lineage>
</organism>
<dbReference type="AlphaFoldDB" id="A0A9K3HB34"/>
<keyword evidence="3" id="KW-1185">Reference proteome</keyword>
<comment type="caution">
    <text evidence="2">The sequence shown here is derived from an EMBL/GenBank/DDBJ whole genome shotgun (WGS) entry which is preliminary data.</text>
</comment>
<evidence type="ECO:0000256" key="1">
    <source>
        <dbReference type="SAM" id="Phobius"/>
    </source>
</evidence>
<reference evidence="2" key="2">
    <citation type="submission" date="2020-06" db="EMBL/GenBank/DDBJ databases">
        <title>Helianthus annuus Genome sequencing and assembly Release 2.</title>
        <authorList>
            <person name="Gouzy J."/>
            <person name="Langlade N."/>
            <person name="Munos S."/>
        </authorList>
    </citation>
    <scope>NUCLEOTIDE SEQUENCE</scope>
    <source>
        <tissue evidence="2">Leaves</tissue>
    </source>
</reference>
<dbReference type="Proteomes" id="UP000215914">
    <property type="component" value="Unassembled WGS sequence"/>
</dbReference>